<reference evidence="3" key="1">
    <citation type="journal article" date="2019" name="Int. J. Syst. Evol. Microbiol.">
        <title>The Global Catalogue of Microorganisms (GCM) 10K type strain sequencing project: providing services to taxonomists for standard genome sequencing and annotation.</title>
        <authorList>
            <consortium name="The Broad Institute Genomics Platform"/>
            <consortium name="The Broad Institute Genome Sequencing Center for Infectious Disease"/>
            <person name="Wu L."/>
            <person name="Ma J."/>
        </authorList>
    </citation>
    <scope>NUCLEOTIDE SEQUENCE [LARGE SCALE GENOMIC DNA]</scope>
    <source>
        <strain evidence="3">JCM 31406</strain>
    </source>
</reference>
<dbReference type="SUPFAM" id="SSF55729">
    <property type="entry name" value="Acyl-CoA N-acyltransferases (Nat)"/>
    <property type="match status" value="1"/>
</dbReference>
<dbReference type="Gene3D" id="3.40.630.30">
    <property type="match status" value="1"/>
</dbReference>
<evidence type="ECO:0000259" key="1">
    <source>
        <dbReference type="PROSITE" id="PS51186"/>
    </source>
</evidence>
<dbReference type="InterPro" id="IPR000182">
    <property type="entry name" value="GNAT_dom"/>
</dbReference>
<dbReference type="CDD" id="cd04301">
    <property type="entry name" value="NAT_SF"/>
    <property type="match status" value="1"/>
</dbReference>
<dbReference type="Pfam" id="PF00583">
    <property type="entry name" value="Acetyltransf_1"/>
    <property type="match status" value="1"/>
</dbReference>
<accession>A0ABQ2SNT6</accession>
<proteinExistence type="predicted"/>
<sequence>MPTQLVPLEASHEAALLALTLAPEQLPFTAHPAELLPELKGDPQRRGVTILDSGEVAGLFALSAGPHCQKYLSKPDPHAVAVSALSIDASRQGRGVGTAAMRLLPTLVPALFPDARRVVLVVNQRNPGARRVYERAGFTVTNERQGPVGPQWVMSLPLPTAP</sequence>
<keyword evidence="3" id="KW-1185">Reference proteome</keyword>
<dbReference type="RefSeq" id="WP_189102526.1">
    <property type="nucleotide sequence ID" value="NZ_BMQO01000014.1"/>
</dbReference>
<feature type="domain" description="N-acetyltransferase" evidence="1">
    <location>
        <begin position="3"/>
        <end position="159"/>
    </location>
</feature>
<dbReference type="EMBL" id="BMQO01000014">
    <property type="protein sequence ID" value="GGS33640.1"/>
    <property type="molecule type" value="Genomic_DNA"/>
</dbReference>
<protein>
    <recommendedName>
        <fullName evidence="1">N-acetyltransferase domain-containing protein</fullName>
    </recommendedName>
</protein>
<dbReference type="InterPro" id="IPR016181">
    <property type="entry name" value="Acyl_CoA_acyltransferase"/>
</dbReference>
<comment type="caution">
    <text evidence="2">The sequence shown here is derived from an EMBL/GenBank/DDBJ whole genome shotgun (WGS) entry which is preliminary data.</text>
</comment>
<evidence type="ECO:0000313" key="3">
    <source>
        <dbReference type="Proteomes" id="UP000620633"/>
    </source>
</evidence>
<evidence type="ECO:0000313" key="2">
    <source>
        <dbReference type="EMBL" id="GGS33640.1"/>
    </source>
</evidence>
<dbReference type="PROSITE" id="PS51186">
    <property type="entry name" value="GNAT"/>
    <property type="match status" value="1"/>
</dbReference>
<name>A0ABQ2SNT6_9DEIO</name>
<dbReference type="Proteomes" id="UP000620633">
    <property type="component" value="Unassembled WGS sequence"/>
</dbReference>
<gene>
    <name evidence="2" type="ORF">GCM10008961_26750</name>
</gene>
<organism evidence="2 3">
    <name type="scientific">Deinococcus knuensis</name>
    <dbReference type="NCBI Taxonomy" id="1837380"/>
    <lineage>
        <taxon>Bacteria</taxon>
        <taxon>Thermotogati</taxon>
        <taxon>Deinococcota</taxon>
        <taxon>Deinococci</taxon>
        <taxon>Deinococcales</taxon>
        <taxon>Deinococcaceae</taxon>
        <taxon>Deinococcus</taxon>
    </lineage>
</organism>